<feature type="binding site" evidence="9">
    <location>
        <position position="9"/>
    </location>
    <ligand>
        <name>substrate</name>
    </ligand>
</feature>
<dbReference type="PANTHER" id="PTHR21342">
    <property type="entry name" value="PHOSPHOPANTETHEINE ADENYLYLTRANSFERASE"/>
    <property type="match status" value="1"/>
</dbReference>
<dbReference type="PANTHER" id="PTHR21342:SF1">
    <property type="entry name" value="PHOSPHOPANTETHEINE ADENYLYLTRANSFERASE"/>
    <property type="match status" value="1"/>
</dbReference>
<dbReference type="SUPFAM" id="SSF52374">
    <property type="entry name" value="Nucleotidylyl transferase"/>
    <property type="match status" value="1"/>
</dbReference>
<feature type="binding site" evidence="9">
    <location>
        <position position="73"/>
    </location>
    <ligand>
        <name>substrate</name>
    </ligand>
</feature>
<feature type="binding site" evidence="9">
    <location>
        <begin position="88"/>
        <end position="90"/>
    </location>
    <ligand>
        <name>ATP</name>
        <dbReference type="ChEBI" id="CHEBI:30616"/>
    </ligand>
</feature>
<accession>A0AAP1LLB2</accession>
<comment type="caution">
    <text evidence="11">The sequence shown here is derived from an EMBL/GenBank/DDBJ whole genome shotgun (WGS) entry which is preliminary data.</text>
</comment>
<dbReference type="GO" id="GO:0004595">
    <property type="term" value="F:pantetheine-phosphate adenylyltransferase activity"/>
    <property type="evidence" value="ECO:0007669"/>
    <property type="project" value="UniProtKB-UniRule"/>
</dbReference>
<protein>
    <recommendedName>
        <fullName evidence="9">Phosphopantetheine adenylyltransferase</fullName>
        <ecNumber evidence="9">2.7.7.3</ecNumber>
    </recommendedName>
    <alternativeName>
        <fullName evidence="9">Dephospho-CoA pyrophosphorylase</fullName>
    </alternativeName>
    <alternativeName>
        <fullName evidence="9">Pantetheine-phosphate adenylyltransferase</fullName>
        <shortName evidence="9">PPAT</shortName>
    </alternativeName>
</protein>
<comment type="subunit">
    <text evidence="9">Homohexamer.</text>
</comment>
<organism evidence="11 16">
    <name type="scientific">Bittarella massiliensis</name>
    <name type="common">ex Durand et al. 2017</name>
    <dbReference type="NCBI Taxonomy" id="1720313"/>
    <lineage>
        <taxon>Bacteria</taxon>
        <taxon>Bacillati</taxon>
        <taxon>Bacillota</taxon>
        <taxon>Clostridia</taxon>
        <taxon>Eubacteriales</taxon>
        <taxon>Oscillospiraceae</taxon>
        <taxon>Bittarella (ex Durand et al. 2017)</taxon>
    </lineage>
</organism>
<dbReference type="EMBL" id="WWVX01000003">
    <property type="protein sequence ID" value="MZL69256.1"/>
    <property type="molecule type" value="Genomic_DNA"/>
</dbReference>
<comment type="pathway">
    <text evidence="9">Cofactor biosynthesis; coenzyme A biosynthesis; CoA from (R)-pantothenate: step 4/5.</text>
</comment>
<evidence type="ECO:0000256" key="9">
    <source>
        <dbReference type="HAMAP-Rule" id="MF_00151"/>
    </source>
</evidence>
<dbReference type="EMBL" id="FQVY01000005">
    <property type="protein sequence ID" value="SHG56390.1"/>
    <property type="molecule type" value="Genomic_DNA"/>
</dbReference>
<dbReference type="PRINTS" id="PR01020">
    <property type="entry name" value="LPSBIOSNTHSS"/>
</dbReference>
<keyword evidence="6 9" id="KW-0460">Magnesium</keyword>
<dbReference type="InterPro" id="IPR014729">
    <property type="entry name" value="Rossmann-like_a/b/a_fold"/>
</dbReference>
<reference evidence="13" key="2">
    <citation type="submission" date="2016-11" db="EMBL/GenBank/DDBJ databases">
        <authorList>
            <person name="Varghese N."/>
            <person name="Submissions S."/>
        </authorList>
    </citation>
    <scope>NUCLEOTIDE SEQUENCE</scope>
    <source>
        <strain evidence="13">DSM 4029</strain>
    </source>
</reference>
<dbReference type="AlphaFoldDB" id="A0AAP1LLB2"/>
<dbReference type="Proteomes" id="UP001205063">
    <property type="component" value="Unassembled WGS sequence"/>
</dbReference>
<evidence type="ECO:0000313" key="11">
    <source>
        <dbReference type="EMBL" id="MCQ4949731.1"/>
    </source>
</evidence>
<feature type="binding site" evidence="9">
    <location>
        <position position="87"/>
    </location>
    <ligand>
        <name>substrate</name>
    </ligand>
</feature>
<comment type="catalytic activity">
    <reaction evidence="8 9">
        <text>(R)-4'-phosphopantetheine + ATP + H(+) = 3'-dephospho-CoA + diphosphate</text>
        <dbReference type="Rhea" id="RHEA:19801"/>
        <dbReference type="ChEBI" id="CHEBI:15378"/>
        <dbReference type="ChEBI" id="CHEBI:30616"/>
        <dbReference type="ChEBI" id="CHEBI:33019"/>
        <dbReference type="ChEBI" id="CHEBI:57328"/>
        <dbReference type="ChEBI" id="CHEBI:61723"/>
        <dbReference type="EC" id="2.7.7.3"/>
    </reaction>
</comment>
<dbReference type="EMBL" id="JANGAB010000004">
    <property type="protein sequence ID" value="MCQ4949731.1"/>
    <property type="molecule type" value="Genomic_DNA"/>
</dbReference>
<feature type="binding site" evidence="9">
    <location>
        <position position="17"/>
    </location>
    <ligand>
        <name>ATP</name>
        <dbReference type="ChEBI" id="CHEBI:30616"/>
    </ligand>
</feature>
<sequence length="163" mass="18068">MRTALCPGSFDPITKGHLDIILRASRLFDRVVVLVSVNPDKRTAFSVEERVELIRAVTGDLANVEVDAYQGLLVDYARQVGATASIRGLRAVSDFEYEFQMALANKKLDPQLETIFLNTNSKYMYLSSSLVKQIAAFGGDIDDFVPQAIIEPIKQRLSKGVSK</sequence>
<keyword evidence="5 9" id="KW-0067">ATP-binding</keyword>
<comment type="cofactor">
    <cofactor evidence="9">
        <name>Mg(2+)</name>
        <dbReference type="ChEBI" id="CHEBI:18420"/>
    </cofactor>
</comment>
<dbReference type="GO" id="GO:0015937">
    <property type="term" value="P:coenzyme A biosynthetic process"/>
    <property type="evidence" value="ECO:0007669"/>
    <property type="project" value="UniProtKB-UniRule"/>
</dbReference>
<comment type="similarity">
    <text evidence="9">Belongs to the bacterial CoaD family.</text>
</comment>
<keyword evidence="7 9" id="KW-0173">Coenzyme A biosynthesis</keyword>
<evidence type="ECO:0000256" key="6">
    <source>
        <dbReference type="ARBA" id="ARBA00022842"/>
    </source>
</evidence>
<feature type="binding site" evidence="9">
    <location>
        <begin position="123"/>
        <end position="129"/>
    </location>
    <ligand>
        <name>ATP</name>
        <dbReference type="ChEBI" id="CHEBI:30616"/>
    </ligand>
</feature>
<dbReference type="Pfam" id="PF01467">
    <property type="entry name" value="CTP_transf_like"/>
    <property type="match status" value="1"/>
</dbReference>
<dbReference type="EC" id="2.7.7.3" evidence="9"/>
<reference evidence="11" key="4">
    <citation type="submission" date="2022-06" db="EMBL/GenBank/DDBJ databases">
        <title>Isolation of gut microbiota from human fecal samples.</title>
        <authorList>
            <person name="Pamer E.G."/>
            <person name="Barat B."/>
            <person name="Waligurski E."/>
            <person name="Medina S."/>
            <person name="Paddock L."/>
            <person name="Mostad J."/>
        </authorList>
    </citation>
    <scope>NUCLEOTIDE SEQUENCE</scope>
    <source>
        <strain evidence="11">DFI.7.96</strain>
    </source>
</reference>
<comment type="subcellular location">
    <subcellularLocation>
        <location evidence="9">Cytoplasm</location>
    </subcellularLocation>
</comment>
<dbReference type="GO" id="GO:0005737">
    <property type="term" value="C:cytoplasm"/>
    <property type="evidence" value="ECO:0007669"/>
    <property type="project" value="UniProtKB-SubCell"/>
</dbReference>
<dbReference type="Proteomes" id="UP000184089">
    <property type="component" value="Unassembled WGS sequence"/>
</dbReference>
<evidence type="ECO:0000256" key="2">
    <source>
        <dbReference type="ARBA" id="ARBA00022679"/>
    </source>
</evidence>
<keyword evidence="2 9" id="KW-0808">Transferase</keyword>
<keyword evidence="3 9" id="KW-0548">Nucleotidyltransferase</keyword>
<keyword evidence="4 9" id="KW-0547">Nucleotide-binding</keyword>
<evidence type="ECO:0000256" key="1">
    <source>
        <dbReference type="ARBA" id="ARBA00022490"/>
    </source>
</evidence>
<dbReference type="CDD" id="cd02163">
    <property type="entry name" value="PPAT"/>
    <property type="match status" value="1"/>
</dbReference>
<dbReference type="RefSeq" id="WP_021661160.1">
    <property type="nucleotide sequence ID" value="NZ_FQVY01000005.1"/>
</dbReference>
<evidence type="ECO:0000313" key="13">
    <source>
        <dbReference type="EMBL" id="SHG56390.1"/>
    </source>
</evidence>
<dbReference type="InterPro" id="IPR001980">
    <property type="entry name" value="PPAT"/>
</dbReference>
<dbReference type="NCBIfam" id="TIGR01510">
    <property type="entry name" value="coaD_prev_kdtB"/>
    <property type="match status" value="1"/>
</dbReference>
<feature type="domain" description="Cytidyltransferase-like" evidence="10">
    <location>
        <begin position="5"/>
        <end position="133"/>
    </location>
</feature>
<evidence type="ECO:0000256" key="7">
    <source>
        <dbReference type="ARBA" id="ARBA00022993"/>
    </source>
</evidence>
<evidence type="ECO:0000259" key="10">
    <source>
        <dbReference type="Pfam" id="PF01467"/>
    </source>
</evidence>
<keyword evidence="1 9" id="KW-0963">Cytoplasm</keyword>
<reference evidence="12 15" key="3">
    <citation type="journal article" date="2019" name="Nat. Med.">
        <title>A library of human gut bacterial isolates paired with longitudinal multiomics data enables mechanistic microbiome research.</title>
        <authorList>
            <person name="Poyet M."/>
            <person name="Groussin M."/>
            <person name="Gibbons S.M."/>
            <person name="Avila-Pacheco J."/>
            <person name="Jiang X."/>
            <person name="Kearney S.M."/>
            <person name="Perrotta A.R."/>
            <person name="Berdy B."/>
            <person name="Zhao S."/>
            <person name="Lieberman T.D."/>
            <person name="Swanson P.K."/>
            <person name="Smith M."/>
            <person name="Roesemann S."/>
            <person name="Alexander J.E."/>
            <person name="Rich S.A."/>
            <person name="Livny J."/>
            <person name="Vlamakis H."/>
            <person name="Clish C."/>
            <person name="Bullock K."/>
            <person name="Deik A."/>
            <person name="Scott J."/>
            <person name="Pierce K.A."/>
            <person name="Xavier R.J."/>
            <person name="Alm E.J."/>
        </authorList>
    </citation>
    <scope>NUCLEOTIDE SEQUENCE [LARGE SCALE GENOMIC DNA]</scope>
    <source>
        <strain evidence="12 15">BIOML-A2</strain>
    </source>
</reference>
<gene>
    <name evidence="9 11" type="primary">coaD</name>
    <name evidence="12" type="ORF">GT747_05670</name>
    <name evidence="11" type="ORF">NE646_08640</name>
    <name evidence="13" type="ORF">SAMN05444424_2704</name>
</gene>
<feature type="binding site" evidence="9">
    <location>
        <begin position="9"/>
        <end position="10"/>
    </location>
    <ligand>
        <name>ATP</name>
        <dbReference type="ChEBI" id="CHEBI:30616"/>
    </ligand>
</feature>
<evidence type="ECO:0000256" key="4">
    <source>
        <dbReference type="ARBA" id="ARBA00022741"/>
    </source>
</evidence>
<evidence type="ECO:0000256" key="3">
    <source>
        <dbReference type="ARBA" id="ARBA00022695"/>
    </source>
</evidence>
<feature type="site" description="Transition state stabilizer" evidence="9">
    <location>
        <position position="17"/>
    </location>
</feature>
<evidence type="ECO:0000313" key="15">
    <source>
        <dbReference type="Proteomes" id="UP000474718"/>
    </source>
</evidence>
<reference evidence="14" key="1">
    <citation type="submission" date="2016-11" db="EMBL/GenBank/DDBJ databases">
        <authorList>
            <person name="Jaros S."/>
            <person name="Januszkiewicz K."/>
            <person name="Wedrychowicz H."/>
        </authorList>
    </citation>
    <scope>NUCLEOTIDE SEQUENCE [LARGE SCALE GENOMIC DNA]</scope>
    <source>
        <strain evidence="14">DSM 4029</strain>
    </source>
</reference>
<dbReference type="Proteomes" id="UP000474718">
    <property type="component" value="Unassembled WGS sequence"/>
</dbReference>
<dbReference type="Gene3D" id="3.40.50.620">
    <property type="entry name" value="HUPs"/>
    <property type="match status" value="1"/>
</dbReference>
<dbReference type="NCBIfam" id="TIGR00125">
    <property type="entry name" value="cyt_tran_rel"/>
    <property type="match status" value="1"/>
</dbReference>
<feature type="binding site" evidence="9">
    <location>
        <position position="98"/>
    </location>
    <ligand>
        <name>ATP</name>
        <dbReference type="ChEBI" id="CHEBI:30616"/>
    </ligand>
</feature>
<proteinExistence type="inferred from homology"/>
<evidence type="ECO:0000256" key="5">
    <source>
        <dbReference type="ARBA" id="ARBA00022840"/>
    </source>
</evidence>
<keyword evidence="15" id="KW-1185">Reference proteome</keyword>
<dbReference type="InterPro" id="IPR004821">
    <property type="entry name" value="Cyt_trans-like"/>
</dbReference>
<dbReference type="GO" id="GO:0005524">
    <property type="term" value="F:ATP binding"/>
    <property type="evidence" value="ECO:0007669"/>
    <property type="project" value="UniProtKB-KW"/>
</dbReference>
<evidence type="ECO:0000313" key="14">
    <source>
        <dbReference type="Proteomes" id="UP000184089"/>
    </source>
</evidence>
<comment type="function">
    <text evidence="9">Reversibly transfers an adenylyl group from ATP to 4'-phosphopantetheine, yielding dephospho-CoA (dPCoA) and pyrophosphate.</text>
</comment>
<evidence type="ECO:0000256" key="8">
    <source>
        <dbReference type="ARBA" id="ARBA00029346"/>
    </source>
</evidence>
<evidence type="ECO:0000313" key="12">
    <source>
        <dbReference type="EMBL" id="MZL69256.1"/>
    </source>
</evidence>
<dbReference type="HAMAP" id="MF_00151">
    <property type="entry name" value="PPAT_bact"/>
    <property type="match status" value="1"/>
</dbReference>
<name>A0AAP1LLB2_9FIRM</name>
<evidence type="ECO:0000313" key="16">
    <source>
        <dbReference type="Proteomes" id="UP001205063"/>
    </source>
</evidence>
<feature type="binding site" evidence="9">
    <location>
        <position position="41"/>
    </location>
    <ligand>
        <name>substrate</name>
    </ligand>
</feature>